<dbReference type="EMBL" id="GL636495">
    <property type="protein sequence ID" value="EFW17034.1"/>
    <property type="molecule type" value="Genomic_DNA"/>
</dbReference>
<protein>
    <submittedName>
        <fullName evidence="1">Uncharacterized protein</fullName>
    </submittedName>
</protein>
<organism evidence="2">
    <name type="scientific">Coccidioides posadasii (strain RMSCC 757 / Silveira)</name>
    <name type="common">Valley fever fungus</name>
    <dbReference type="NCBI Taxonomy" id="443226"/>
    <lineage>
        <taxon>Eukaryota</taxon>
        <taxon>Fungi</taxon>
        <taxon>Dikarya</taxon>
        <taxon>Ascomycota</taxon>
        <taxon>Pezizomycotina</taxon>
        <taxon>Eurotiomycetes</taxon>
        <taxon>Eurotiomycetidae</taxon>
        <taxon>Onygenales</taxon>
        <taxon>Onygenaceae</taxon>
        <taxon>Coccidioides</taxon>
    </lineage>
</organism>
<reference evidence="2" key="1">
    <citation type="journal article" date="2010" name="Genome Res.">
        <title>Population genomic sequencing of Coccidioides fungi reveals recent hybridization and transposon control.</title>
        <authorList>
            <person name="Neafsey D.E."/>
            <person name="Barker B.M."/>
            <person name="Sharpton T.J."/>
            <person name="Stajich J.E."/>
            <person name="Park D.J."/>
            <person name="Whiston E."/>
            <person name="Hung C.-Y."/>
            <person name="McMahan C."/>
            <person name="White J."/>
            <person name="Sykes S."/>
            <person name="Heiman D."/>
            <person name="Young S."/>
            <person name="Zeng Q."/>
            <person name="Abouelleil A."/>
            <person name="Aftuck L."/>
            <person name="Bessette D."/>
            <person name="Brown A."/>
            <person name="FitzGerald M."/>
            <person name="Lui A."/>
            <person name="Macdonald J.P."/>
            <person name="Priest M."/>
            <person name="Orbach M.J."/>
            <person name="Galgiani J.N."/>
            <person name="Kirkland T.N."/>
            <person name="Cole G.T."/>
            <person name="Birren B.W."/>
            <person name="Henn M.R."/>
            <person name="Taylor J.W."/>
            <person name="Rounsley S.D."/>
        </authorList>
    </citation>
    <scope>NUCLEOTIDE SEQUENCE [LARGE SCALE GENOMIC DNA]</scope>
    <source>
        <strain evidence="2">RMSCC 757 / Silveira</strain>
    </source>
</reference>
<proteinExistence type="predicted"/>
<keyword evidence="2" id="KW-1185">Reference proteome</keyword>
<name>E9D900_COCPS</name>
<dbReference type="Proteomes" id="UP000002497">
    <property type="component" value="Unassembled WGS sequence"/>
</dbReference>
<gene>
    <name evidence="1" type="ORF">CPSG_06302</name>
</gene>
<dbReference type="AlphaFoldDB" id="E9D900"/>
<evidence type="ECO:0000313" key="1">
    <source>
        <dbReference type="EMBL" id="EFW17034.1"/>
    </source>
</evidence>
<sequence>MCFLYHTHPWPGGAASHIPPSGVIIILQSVSASKILSVSVNSTSGTGSPSGKCARSSGFPRLSMTGALVLGIAATSSPWGPFWIVSPNVKKGRSLRRADRPFVLYSATS</sequence>
<reference evidence="2" key="2">
    <citation type="submission" date="2010-03" db="EMBL/GenBank/DDBJ databases">
        <title>The genome sequence of Coccidioides posadasii strain Silveira.</title>
        <authorList>
            <consortium name="The Broad Institute Genome Sequencing Center for Infectious Disease"/>
            <person name="Neafsey D."/>
            <person name="Orbach M."/>
            <person name="Henn M.R."/>
            <person name="Cole G.T."/>
            <person name="Galgiani J."/>
            <person name="Gardner M.J."/>
            <person name="Kirkland T.N."/>
            <person name="Taylor J.W."/>
            <person name="Young S.K."/>
            <person name="Zeng Q."/>
            <person name="Koehrsen M."/>
            <person name="Alvarado L."/>
            <person name="Berlin A."/>
            <person name="Borenstein D."/>
            <person name="Chapman S.B."/>
            <person name="Chen Z."/>
            <person name="Engels R."/>
            <person name="Freedman E."/>
            <person name="Gellesch M."/>
            <person name="Goldberg J."/>
            <person name="Griggs A."/>
            <person name="Gujja S."/>
            <person name="Heilman E."/>
            <person name="Heiman D."/>
            <person name="Howarth C."/>
            <person name="Jen D."/>
            <person name="Larson L."/>
            <person name="Mehta T."/>
            <person name="Neiman D."/>
            <person name="Park D."/>
            <person name="Pearson M."/>
            <person name="Richards J."/>
            <person name="Roberts A."/>
            <person name="Saif S."/>
            <person name="Shea T."/>
            <person name="Shenoy N."/>
            <person name="Sisk P."/>
            <person name="Stolte C."/>
            <person name="Sykes S."/>
            <person name="Walk T."/>
            <person name="White J."/>
            <person name="Yandava C."/>
            <person name="Haas B."/>
            <person name="Nusbaum C."/>
            <person name="Birren B."/>
        </authorList>
    </citation>
    <scope>NUCLEOTIDE SEQUENCE [LARGE SCALE GENOMIC DNA]</scope>
    <source>
        <strain evidence="2">RMSCC 757 / Silveira</strain>
    </source>
</reference>
<accession>E9D900</accession>
<evidence type="ECO:0000313" key="2">
    <source>
        <dbReference type="Proteomes" id="UP000002497"/>
    </source>
</evidence>
<dbReference type="VEuPathDB" id="FungiDB:CPSG_06302"/>
<dbReference type="HOGENOM" id="CLU_2183694_0_0_1"/>